<feature type="binding site" description="axial binding residue" evidence="13">
    <location>
        <position position="484"/>
    </location>
    <ligand>
        <name>heme</name>
        <dbReference type="ChEBI" id="CHEBI:30413"/>
    </ligand>
    <ligandPart>
        <name>Fe</name>
        <dbReference type="ChEBI" id="CHEBI:18248"/>
    </ligandPart>
</feature>
<sequence>MRCFRSHQTSDTVVAPNLLRVKVHPVKPGRMSKTKLRSRMAIVESLLQFSSTGSLLGALLLFLVLYFALSGRKSEGKEPPGPKPLPLLGNLLSLNLARPFDTFTELSKTYGNVFQVFLGPKKWVVLSGYKTVKDALVNHSEEFGDRDIGPSFRIMNDEHGIVFSNGENWKEMRRFALSNLRDLGMGKRGSEEKILEEIHYLKGEFDKAQGKAFDTTQPVNYAVSNIISSIVYGSRFEYTDPRFTDMVDRANENVRIAGSVSLGLYNIFPWLGPFLKNKRLVIENIVKSRVEMQKLFDALWETLNPHDHRGFVDSFLIRKQNEEKSGKQNSYFHEENLMLSVTNLFVAGTDTTGTTLRWGLMLMAKYPQIQDRVQEEIDRVIGGRQPLVDDRKMLPYTDAVIHETQRMANIVPLNLPHVTSRDVTFKGYFIKKGTTVIPLLTSVLKDETEWEKPNSFYPEHFLDEKGQFVKRDAFMPFSAGRRICLGESLARMELFLFFTSLLQCYRFTTAPGVSEDDLDLRGIVGITLNPSPHKLYRMAIVESLLQLSSTGSLLGALLLLLVLYLFTSGTKKEGNEPPGPKPLPLLGNLLTLDLTRPFDTFFELSKTYGNVFQVFLGPQKSVVLVGYKTVKEALVNFNEEFGDRQIGPSFKMTKDDDGKAFDTFQPVNYAVSNIISSIVYGSRFEYTDPWFIAMVNRANENVHLSGSTSMLLYNAFPWLGPFLNTKRTITKNRLKNQAENIKLISELQETLNPHESRSFVDSFLIRKQSEEESSTKKPYFHMENLLMSVINLFGAGTDTTGTTLRWGLMFMAKYPQIQDRVQEEIDRVIGGRQPVVDDRKMLPYTDAVIHETQRMADIAPLSLPHVTTCDVTFKGYFIKKGTTVIPLLTSVLKDEDEWEKPNSFYPEHFLDEKGQFVKRDAFMPFSAGILFSNGENWKEMRRFALSNLRDFGMGKRGSEEKIIEEIHYLKGEFDKFEYTDPRFTAMVDRANENIRVSGSVSMTFYNIFPWLGPLLKSKRDVLRNANQNKAEQTKLITGLEESLNPHDRRGFKSGKRDSYFHQENLLACVGNLFAAGTDTTGTTLRWALMLMAKYPLIQSKVQEEIDRVIGGRQPVVDDRKMLPYTDAVIHETQRIANIVPLNLPHTTTRDVTFKGYHIQKGAGFVWERAWPGWSSSSSSRLSSSAIASLRLQECLKMIWISEESNTGSGSVGFNHIHPNTKMLRNRMAIVESLLQLSSTGSLLGALLLLLLVLYLFTSGTKKEGNEPPGPKPLPLLGNLLTLDLTRPFDTFIKLSKTYGNVFQVYLGAKKTVVLVGYKTVKDALVNHNEEFGDRKITDVFRIFTNNHGIVFSNGENWREMRRFALSNLRDFGMGKRGSEEKIIEEIPHLKGEFDKFEGKAFDTFQPVNYAVSNIISSIVYGSRFEYTDPWFIAMVNRANENIRLSGSPSMLLYNAFPWLGPFLNTKRTITKNRLKNQAENIKLISELQETLNPHESRSFVDSFLIRKQSEEESSTKKPYFHMENLLMSVINLFGAGTDTTGTTLRWGLMFMAKYPQIQDRVQEEIDRVIGGRQPVVDDRKMLPYTDAVIHETQRMADIAPLSLPHVTTCDVTFKGYFMKKGTTVIPLLTSVLKDEDEWEKPNSFYPEHFLDEKGQFRLRNRMAIVESLLQLSSTGSLLGALLLFLVLYLFTSGTKKEGNEPPGPKPLPLLGNLLTLDLTRPFDTFFELSKTYGNVFQVFLGPQKSVVLVGYKTVKEALVNFNEEFGDRQIGPSFKIVGDNHGILFSNGENWKEMRRFALSNLRDFGMGKRGSEEKIIEEIHYLKGEFDNRFEYTDPRFTAMVDRANENIRVSGSVSMTFYNIFPWLGPLLKSKRDVLRNANQNKAEQTKLITGLEESLNPHDRRGFKSGKRDSYFHQENLLACVGNLFAAGTDTTGTTLRWALMLMAKYPLIQSKVQEEIDRVIGGRQPVVDDRKMLPYTDAVIHETQRIANIVPLNLPHTTTRDVTFKGYHIQKDLSGRELGQDGALPLLHVSPPVLSLHYGSRSRNRRDHTEPITSQTLCHQTLLTLQLNTKALKDRMAIVESLLQLSSTGSLLGALLLLLLVLYLFTSGTKKEGNEPPGPKPLPLLGNLLTLDLTRPFDTFIKLSKTYGNVFQVYLGAKKTVVLVGYKTVKDALVNHNEEFGDRKITDVFRIFTNNHGIVFSNGENWREMRRFALSNLRDFGMGKRGSEEKIIEEIPHLKGEFDKFEGKAFDTFQPVNYAVSNIISSIVYGSRFEYTDPWFIAMVNRANENIRLSGSPSMLLYNAFPWLGPFLNTKRTITKNRLKNQAENIKLISELQETLNPHESRSFVDSFLIRKQSEEESSTKKPYFHMENLLMSVINLFGAGTDTTGTTLRWGLMFMAKYPQIQDRVQEEINRVIGGRQPVADDRKMLPYTDAVIHETQRMADIAPLSLPHVTTCDVTFKGYFIKKGTTVIPLLTSVLKDEDEWEKPNSFYPEHFLDEMGQFVKRDAFMPFSAGRRACLGESLARMELFLFFTSLLQCYRFTTAPGVSEDDLDLRGIVGITLNPSPHKLCAIRRS</sequence>
<dbReference type="EMBL" id="SRMA01025297">
    <property type="protein sequence ID" value="TRY96429.1"/>
    <property type="molecule type" value="Genomic_DNA"/>
</dbReference>
<evidence type="ECO:0000256" key="11">
    <source>
        <dbReference type="ARBA" id="ARBA00023033"/>
    </source>
</evidence>
<evidence type="ECO:0000256" key="1">
    <source>
        <dbReference type="ARBA" id="ARBA00001971"/>
    </source>
</evidence>
<comment type="cofactor">
    <cofactor evidence="1 13">
        <name>heme</name>
        <dbReference type="ChEBI" id="CHEBI:30413"/>
    </cofactor>
</comment>
<dbReference type="GO" id="GO:0016712">
    <property type="term" value="F:oxidoreductase activity, acting on paired donors, with incorporation or reduction of molecular oxygen, reduced flavin or flavoprotein as one donor, and incorporation of one atom of oxygen"/>
    <property type="evidence" value="ECO:0007669"/>
    <property type="project" value="TreeGrafter"/>
</dbReference>
<keyword evidence="14" id="KW-0812">Transmembrane</keyword>
<dbReference type="Pfam" id="PF00067">
    <property type="entry name" value="p450"/>
    <property type="match status" value="8"/>
</dbReference>
<dbReference type="GO" id="GO:0006082">
    <property type="term" value="P:organic acid metabolic process"/>
    <property type="evidence" value="ECO:0007669"/>
    <property type="project" value="TreeGrafter"/>
</dbReference>
<reference evidence="15 16" key="1">
    <citation type="journal article" date="2019" name="Sci. Data">
        <title>Hybrid genome assembly and annotation of Danionella translucida.</title>
        <authorList>
            <person name="Kadobianskyi M."/>
            <person name="Schulze L."/>
            <person name="Schuelke M."/>
            <person name="Judkewitz B."/>
        </authorList>
    </citation>
    <scope>NUCLEOTIDE SEQUENCE [LARGE SCALE GENOMIC DNA]</scope>
    <source>
        <strain evidence="15 16">Bolton</strain>
    </source>
</reference>
<keyword evidence="11" id="KW-0503">Monooxygenase</keyword>
<dbReference type="GO" id="GO:0005789">
    <property type="term" value="C:endoplasmic reticulum membrane"/>
    <property type="evidence" value="ECO:0007669"/>
    <property type="project" value="UniProtKB-SubCell"/>
</dbReference>
<evidence type="ECO:0000256" key="8">
    <source>
        <dbReference type="ARBA" id="ARBA00022848"/>
    </source>
</evidence>
<evidence type="ECO:0000256" key="13">
    <source>
        <dbReference type="PIRSR" id="PIRSR602401-1"/>
    </source>
</evidence>
<dbReference type="STRING" id="623744.A0A553R2M5"/>
<comment type="caution">
    <text evidence="15">The sequence shown here is derived from an EMBL/GenBank/DDBJ whole genome shotgun (WGS) entry which is preliminary data.</text>
</comment>
<gene>
    <name evidence="15" type="ORF">DNTS_021460</name>
</gene>
<dbReference type="Proteomes" id="UP000316079">
    <property type="component" value="Unassembled WGS sequence"/>
</dbReference>
<dbReference type="FunFam" id="1.10.630.10:FF:000010">
    <property type="entry name" value="cytochrome P450 2W1 isoform X2"/>
    <property type="match status" value="2"/>
</dbReference>
<evidence type="ECO:0000256" key="9">
    <source>
        <dbReference type="ARBA" id="ARBA00023002"/>
    </source>
</evidence>
<evidence type="ECO:0008006" key="17">
    <source>
        <dbReference type="Google" id="ProtNLM"/>
    </source>
</evidence>
<evidence type="ECO:0000256" key="12">
    <source>
        <dbReference type="ARBA" id="ARBA00023136"/>
    </source>
</evidence>
<dbReference type="OrthoDB" id="2789670at2759"/>
<dbReference type="InterPro" id="IPR002401">
    <property type="entry name" value="Cyt_P450_E_grp-I"/>
</dbReference>
<keyword evidence="14" id="KW-1133">Transmembrane helix</keyword>
<dbReference type="FunFam" id="1.10.630.10:FF:000190">
    <property type="entry name" value="Cytochrome P450, family 2, subfamily K, polypeptide17"/>
    <property type="match status" value="1"/>
</dbReference>
<keyword evidence="8" id="KW-0492">Microsome</keyword>
<dbReference type="Gene3D" id="1.10.630.10">
    <property type="entry name" value="Cytochrome P450"/>
    <property type="match status" value="6"/>
</dbReference>
<feature type="transmembrane region" description="Helical" evidence="14">
    <location>
        <begin position="1233"/>
        <end position="1256"/>
    </location>
</feature>
<comment type="subcellular location">
    <subcellularLocation>
        <location evidence="3">Endoplasmic reticulum membrane</location>
        <topology evidence="3">Peripheral membrane protein</topology>
    </subcellularLocation>
    <subcellularLocation>
        <location evidence="2">Microsome membrane</location>
        <topology evidence="2">Peripheral membrane protein</topology>
    </subcellularLocation>
</comment>
<dbReference type="InterPro" id="IPR050182">
    <property type="entry name" value="Cytochrome_P450_fam2"/>
</dbReference>
<accession>A0A553R2M5</accession>
<dbReference type="PROSITE" id="PS00086">
    <property type="entry name" value="CYTOCHROME_P450"/>
    <property type="match status" value="2"/>
</dbReference>
<feature type="transmembrane region" description="Helical" evidence="14">
    <location>
        <begin position="46"/>
        <end position="69"/>
    </location>
</feature>
<dbReference type="PANTHER" id="PTHR24300">
    <property type="entry name" value="CYTOCHROME P450 508A4-RELATED"/>
    <property type="match status" value="1"/>
</dbReference>
<dbReference type="GO" id="GO:0006805">
    <property type="term" value="P:xenobiotic metabolic process"/>
    <property type="evidence" value="ECO:0007669"/>
    <property type="project" value="TreeGrafter"/>
</dbReference>
<dbReference type="InterPro" id="IPR001128">
    <property type="entry name" value="Cyt_P450"/>
</dbReference>
<dbReference type="GO" id="GO:0046222">
    <property type="term" value="P:aflatoxin metabolic process"/>
    <property type="evidence" value="ECO:0007669"/>
    <property type="project" value="UniProtKB-ARBA"/>
</dbReference>
<keyword evidence="9" id="KW-0560">Oxidoreductase</keyword>
<keyword evidence="5 13" id="KW-0349">Heme</keyword>
<comment type="similarity">
    <text evidence="4">Belongs to the cytochrome P450 family.</text>
</comment>
<evidence type="ECO:0000256" key="14">
    <source>
        <dbReference type="SAM" id="Phobius"/>
    </source>
</evidence>
<dbReference type="PRINTS" id="PR00385">
    <property type="entry name" value="P450"/>
</dbReference>
<keyword evidence="10 13" id="KW-0408">Iron</keyword>
<dbReference type="PANTHER" id="PTHR24300:SF319">
    <property type="entry name" value="CYTOCHROME P450, FAMILY 2, SUBFAMILY AC, POLYPEPTIDE 1"/>
    <property type="match status" value="1"/>
</dbReference>
<dbReference type="GO" id="GO:0005506">
    <property type="term" value="F:iron ion binding"/>
    <property type="evidence" value="ECO:0007669"/>
    <property type="project" value="InterPro"/>
</dbReference>
<dbReference type="InterPro" id="IPR036396">
    <property type="entry name" value="Cyt_P450_sf"/>
</dbReference>
<dbReference type="PRINTS" id="PR00463">
    <property type="entry name" value="EP450I"/>
</dbReference>
<dbReference type="InterPro" id="IPR017972">
    <property type="entry name" value="Cyt_P450_CS"/>
</dbReference>
<evidence type="ECO:0000256" key="6">
    <source>
        <dbReference type="ARBA" id="ARBA00022723"/>
    </source>
</evidence>
<keyword evidence="7" id="KW-0256">Endoplasmic reticulum</keyword>
<dbReference type="GO" id="GO:0020037">
    <property type="term" value="F:heme binding"/>
    <property type="evidence" value="ECO:0007669"/>
    <property type="project" value="InterPro"/>
</dbReference>
<name>A0A553R2M5_9TELE</name>
<dbReference type="FunFam" id="1.10.630.10:FF:000238">
    <property type="entry name" value="Cytochrome P450 2A6"/>
    <property type="match status" value="1"/>
</dbReference>
<keyword evidence="16" id="KW-1185">Reference proteome</keyword>
<evidence type="ECO:0000313" key="15">
    <source>
        <dbReference type="EMBL" id="TRY96429.1"/>
    </source>
</evidence>
<proteinExistence type="inferred from homology"/>
<protein>
    <recommendedName>
        <fullName evidence="17">Cytochrome P450</fullName>
    </recommendedName>
</protein>
<dbReference type="SUPFAM" id="SSF48264">
    <property type="entry name" value="Cytochrome P450"/>
    <property type="match status" value="6"/>
</dbReference>
<evidence type="ECO:0000256" key="10">
    <source>
        <dbReference type="ARBA" id="ARBA00023004"/>
    </source>
</evidence>
<keyword evidence="12 14" id="KW-0472">Membrane</keyword>
<organism evidence="15 16">
    <name type="scientific">Danionella cerebrum</name>
    <dbReference type="NCBI Taxonomy" id="2873325"/>
    <lineage>
        <taxon>Eukaryota</taxon>
        <taxon>Metazoa</taxon>
        <taxon>Chordata</taxon>
        <taxon>Craniata</taxon>
        <taxon>Vertebrata</taxon>
        <taxon>Euteleostomi</taxon>
        <taxon>Actinopterygii</taxon>
        <taxon>Neopterygii</taxon>
        <taxon>Teleostei</taxon>
        <taxon>Ostariophysi</taxon>
        <taxon>Cypriniformes</taxon>
        <taxon>Danionidae</taxon>
        <taxon>Danioninae</taxon>
        <taxon>Danionella</taxon>
    </lineage>
</organism>
<evidence type="ECO:0000256" key="5">
    <source>
        <dbReference type="ARBA" id="ARBA00022617"/>
    </source>
</evidence>
<evidence type="ECO:0000256" key="2">
    <source>
        <dbReference type="ARBA" id="ARBA00004174"/>
    </source>
</evidence>
<feature type="transmembrane region" description="Helical" evidence="14">
    <location>
        <begin position="1668"/>
        <end position="1690"/>
    </location>
</feature>
<evidence type="ECO:0000256" key="3">
    <source>
        <dbReference type="ARBA" id="ARBA00004406"/>
    </source>
</evidence>
<evidence type="ECO:0000313" key="16">
    <source>
        <dbReference type="Proteomes" id="UP000316079"/>
    </source>
</evidence>
<evidence type="ECO:0000256" key="7">
    <source>
        <dbReference type="ARBA" id="ARBA00022824"/>
    </source>
</evidence>
<evidence type="ECO:0000256" key="4">
    <source>
        <dbReference type="ARBA" id="ARBA00010617"/>
    </source>
</evidence>
<keyword evidence="6 13" id="KW-0479">Metal-binding</keyword>